<keyword evidence="3" id="KW-0551">Lipid droplet</keyword>
<dbReference type="EMBL" id="JASSZA010000019">
    <property type="protein sequence ID" value="KAK2087083.1"/>
    <property type="molecule type" value="Genomic_DNA"/>
</dbReference>
<name>A0ABQ9TRR1_SAGOE</name>
<protein>
    <submittedName>
        <fullName evidence="4">Perilipin-4</fullName>
    </submittedName>
</protein>
<dbReference type="Proteomes" id="UP001266305">
    <property type="component" value="Unassembled WGS sequence"/>
</dbReference>
<proteinExistence type="inferred from homology"/>
<organism evidence="4 5">
    <name type="scientific">Saguinus oedipus</name>
    <name type="common">Cotton-top tamarin</name>
    <name type="synonym">Oedipomidas oedipus</name>
    <dbReference type="NCBI Taxonomy" id="9490"/>
    <lineage>
        <taxon>Eukaryota</taxon>
        <taxon>Metazoa</taxon>
        <taxon>Chordata</taxon>
        <taxon>Craniata</taxon>
        <taxon>Vertebrata</taxon>
        <taxon>Euteleostomi</taxon>
        <taxon>Mammalia</taxon>
        <taxon>Eutheria</taxon>
        <taxon>Euarchontoglires</taxon>
        <taxon>Primates</taxon>
        <taxon>Haplorrhini</taxon>
        <taxon>Platyrrhini</taxon>
        <taxon>Cebidae</taxon>
        <taxon>Callitrichinae</taxon>
        <taxon>Saguinus</taxon>
    </lineage>
</organism>
<evidence type="ECO:0000313" key="4">
    <source>
        <dbReference type="EMBL" id="KAK2087083.1"/>
    </source>
</evidence>
<dbReference type="Gene3D" id="1.20.120.340">
    <property type="entry name" value="Flagellar protein FliS"/>
    <property type="match status" value="1"/>
</dbReference>
<comment type="similarity">
    <text evidence="2">Belongs to the perilipin family.</text>
</comment>
<evidence type="ECO:0000313" key="5">
    <source>
        <dbReference type="Proteomes" id="UP001266305"/>
    </source>
</evidence>
<keyword evidence="5" id="KW-1185">Reference proteome</keyword>
<dbReference type="Pfam" id="PF03036">
    <property type="entry name" value="Perilipin"/>
    <property type="match status" value="1"/>
</dbReference>
<dbReference type="InterPro" id="IPR004279">
    <property type="entry name" value="Perilipin"/>
</dbReference>
<evidence type="ECO:0000256" key="2">
    <source>
        <dbReference type="ARBA" id="ARBA00006311"/>
    </source>
</evidence>
<dbReference type="PANTHER" id="PTHR47538">
    <property type="entry name" value="PERILIPIN 4"/>
    <property type="match status" value="1"/>
</dbReference>
<accession>A0ABQ9TRR1</accession>
<sequence>MNTHRAFRQRRFAKGARKLRRNSGLPCLDQGFGASMEDAAVQEVGLAQGWGPPTLPEQDPGALSRVCGLLQQLHRAYSGLASSLQGLPAELQQPVGRARHSLCELYSVVASAGSLKELHVERLGQSLEDVQKAWQGLEQLLEGVQHNPPLSWLVGPFALPPGRQQL</sequence>
<comment type="subcellular location">
    <subcellularLocation>
        <location evidence="1">Lipid droplet</location>
    </subcellularLocation>
</comment>
<evidence type="ECO:0000256" key="1">
    <source>
        <dbReference type="ARBA" id="ARBA00004502"/>
    </source>
</evidence>
<comment type="caution">
    <text evidence="4">The sequence shown here is derived from an EMBL/GenBank/DDBJ whole genome shotgun (WGS) entry which is preliminary data.</text>
</comment>
<evidence type="ECO:0000256" key="3">
    <source>
        <dbReference type="ARBA" id="ARBA00022677"/>
    </source>
</evidence>
<reference evidence="4 5" key="1">
    <citation type="submission" date="2023-05" db="EMBL/GenBank/DDBJ databases">
        <title>B98-5 Cell Line De Novo Hybrid Assembly: An Optical Mapping Approach.</title>
        <authorList>
            <person name="Kananen K."/>
            <person name="Auerbach J.A."/>
            <person name="Kautto E."/>
            <person name="Blachly J.S."/>
        </authorList>
    </citation>
    <scope>NUCLEOTIDE SEQUENCE [LARGE SCALE GENOMIC DNA]</scope>
    <source>
        <strain evidence="4">B95-8</strain>
        <tissue evidence="4">Cell line</tissue>
    </source>
</reference>
<gene>
    <name evidence="4" type="primary">PLIN4</name>
    <name evidence="4" type="ORF">P7K49_032990</name>
</gene>
<dbReference type="PANTHER" id="PTHR47538:SF1">
    <property type="entry name" value="PERILIPIN-4"/>
    <property type="match status" value="1"/>
</dbReference>
<dbReference type="SUPFAM" id="SSF109775">
    <property type="entry name" value="Mannose-6-phosphate receptor binding protein 1 (Tip47), C-terminal domain"/>
    <property type="match status" value="1"/>
</dbReference>